<accession>A0A229TEN0</accession>
<keyword evidence="3" id="KW-1185">Reference proteome</keyword>
<dbReference type="RefSeq" id="WP_093946943.1">
    <property type="nucleotide sequence ID" value="NZ_NMUL01000007.1"/>
</dbReference>
<name>A0A229TEN0_9PSEU</name>
<dbReference type="Proteomes" id="UP000215199">
    <property type="component" value="Unassembled WGS sequence"/>
</dbReference>
<dbReference type="Pfam" id="PF08924">
    <property type="entry name" value="Rv2525c_GlyHyd-like"/>
    <property type="match status" value="1"/>
</dbReference>
<evidence type="ECO:0000313" key="2">
    <source>
        <dbReference type="EMBL" id="OXM69618.1"/>
    </source>
</evidence>
<protein>
    <recommendedName>
        <fullName evidence="1">Rv2525c-like glycoside hydrolase-like domain-containing protein</fullName>
    </recommendedName>
</protein>
<organism evidence="2 3">
    <name type="scientific">Amycolatopsis vastitatis</name>
    <dbReference type="NCBI Taxonomy" id="1905142"/>
    <lineage>
        <taxon>Bacteria</taxon>
        <taxon>Bacillati</taxon>
        <taxon>Actinomycetota</taxon>
        <taxon>Actinomycetes</taxon>
        <taxon>Pseudonocardiales</taxon>
        <taxon>Pseudonocardiaceae</taxon>
        <taxon>Amycolatopsis</taxon>
    </lineage>
</organism>
<reference evidence="3" key="1">
    <citation type="submission" date="2017-07" db="EMBL/GenBank/DDBJ databases">
        <title>Comparative genome mining reveals phylogenetic distribution patterns of secondary metabolites in Amycolatopsis.</title>
        <authorList>
            <person name="Adamek M."/>
            <person name="Alanjary M."/>
            <person name="Sales-Ortells H."/>
            <person name="Goodfellow M."/>
            <person name="Bull A.T."/>
            <person name="Kalinowski J."/>
            <person name="Ziemert N."/>
        </authorList>
    </citation>
    <scope>NUCLEOTIDE SEQUENCE [LARGE SCALE GENOMIC DNA]</scope>
    <source>
        <strain evidence="3">H5</strain>
    </source>
</reference>
<evidence type="ECO:0000313" key="3">
    <source>
        <dbReference type="Proteomes" id="UP000215199"/>
    </source>
</evidence>
<dbReference type="Gene3D" id="3.20.20.80">
    <property type="entry name" value="Glycosidases"/>
    <property type="match status" value="1"/>
</dbReference>
<comment type="caution">
    <text evidence="2">The sequence shown here is derived from an EMBL/GenBank/DDBJ whole genome shotgun (WGS) entry which is preliminary data.</text>
</comment>
<dbReference type="InterPro" id="IPR015020">
    <property type="entry name" value="Rv2525c-like_Glyco_Hydro-like"/>
</dbReference>
<dbReference type="AlphaFoldDB" id="A0A229TEN0"/>
<dbReference type="EMBL" id="NMUL01000007">
    <property type="protein sequence ID" value="OXM69618.1"/>
    <property type="molecule type" value="Genomic_DNA"/>
</dbReference>
<proteinExistence type="predicted"/>
<feature type="domain" description="Rv2525c-like glycoside hydrolase-like" evidence="1">
    <location>
        <begin position="31"/>
        <end position="179"/>
    </location>
</feature>
<dbReference type="OrthoDB" id="4369457at2"/>
<gene>
    <name evidence="2" type="ORF">CF165_08905</name>
</gene>
<sequence length="322" mass="34781">MATWWIDYSAKRLAAATIKATAVGPSGEHPSGVIRYIDAPANLRTKHTDKAEYDDLVRSGLAMQAMYFENGYDDPHGGFAGGQANARRALAGAQWLGFNGVILFCCDRWFNDPAHPPTVTAREWQNYLDGAVSILGRGRTGAYGFADAIDAARGHVDFFVQCGSRSAVRDFVNGWQDNNVQPRVGGISTDRVLILKPFTTAAPSGDGSTPSTATRKVTELMERRTIDVSKNTTAVRLLLSGSDTAAIIIRPRIDGSGVAANPVWLGNIFAWGSNKAGIGHNPKLEPGFDPKVTTHRRYALPGAVWADLEYSSNEPFEIDIVG</sequence>
<evidence type="ECO:0000259" key="1">
    <source>
        <dbReference type="Pfam" id="PF08924"/>
    </source>
</evidence>